<comment type="caution">
    <text evidence="1">The sequence shown here is derived from an EMBL/GenBank/DDBJ whole genome shotgun (WGS) entry which is preliminary data.</text>
</comment>
<dbReference type="Proteomes" id="UP001138802">
    <property type="component" value="Unassembled WGS sequence"/>
</dbReference>
<evidence type="ECO:0000313" key="2">
    <source>
        <dbReference type="Proteomes" id="UP001138802"/>
    </source>
</evidence>
<name>A0A9X0WLE2_9GAMM</name>
<accession>A0A9X0WLE2</accession>
<sequence>MTRKSFPSAKQINGNAPKYESYKEAWARIRQAQESGFYLEAIVIEESIIADRLTSYLSAVGLLPNKHYPGLFDLVKAWKADQVQAVDKSHGDLKAAIGDEWRASRNRAVHAIVKSAPGTATPPVEDFLAEAQAAAELGATLARAVDRWHRAQLKAG</sequence>
<keyword evidence="2" id="KW-1185">Reference proteome</keyword>
<dbReference type="EMBL" id="NRSD01000030">
    <property type="protein sequence ID" value="MBK1646676.1"/>
    <property type="molecule type" value="Genomic_DNA"/>
</dbReference>
<organism evidence="1 2">
    <name type="scientific">Thiocapsa imhoffii</name>
    <dbReference type="NCBI Taxonomy" id="382777"/>
    <lineage>
        <taxon>Bacteria</taxon>
        <taxon>Pseudomonadati</taxon>
        <taxon>Pseudomonadota</taxon>
        <taxon>Gammaproteobacteria</taxon>
        <taxon>Chromatiales</taxon>
        <taxon>Chromatiaceae</taxon>
        <taxon>Thiocapsa</taxon>
    </lineage>
</organism>
<evidence type="ECO:0000313" key="1">
    <source>
        <dbReference type="EMBL" id="MBK1646676.1"/>
    </source>
</evidence>
<dbReference type="AlphaFoldDB" id="A0A9X0WLE2"/>
<reference evidence="1 2" key="1">
    <citation type="journal article" date="2020" name="Microorganisms">
        <title>Osmotic Adaptation and Compatible Solute Biosynthesis of Phototrophic Bacteria as Revealed from Genome Analyses.</title>
        <authorList>
            <person name="Imhoff J.F."/>
            <person name="Rahn T."/>
            <person name="Kunzel S."/>
            <person name="Keller A."/>
            <person name="Neulinger S.C."/>
        </authorList>
    </citation>
    <scope>NUCLEOTIDE SEQUENCE [LARGE SCALE GENOMIC DNA]</scope>
    <source>
        <strain evidence="1 2">DSM 21303</strain>
    </source>
</reference>
<proteinExistence type="predicted"/>
<gene>
    <name evidence="1" type="ORF">CKO25_18940</name>
</gene>
<protein>
    <submittedName>
        <fullName evidence="1">Uncharacterized protein</fullName>
    </submittedName>
</protein>